<dbReference type="EMBL" id="ML179061">
    <property type="protein sequence ID" value="THV04004.1"/>
    <property type="molecule type" value="Genomic_DNA"/>
</dbReference>
<evidence type="ECO:0000313" key="1">
    <source>
        <dbReference type="EMBL" id="THV04004.1"/>
    </source>
</evidence>
<dbReference type="AlphaFoldDB" id="A0A4S8MNZ6"/>
<dbReference type="Proteomes" id="UP000297245">
    <property type="component" value="Unassembled WGS sequence"/>
</dbReference>
<proteinExistence type="predicted"/>
<name>A0A4S8MNZ6_DENBC</name>
<organism evidence="1 2">
    <name type="scientific">Dendrothele bispora (strain CBS 962.96)</name>
    <dbReference type="NCBI Taxonomy" id="1314807"/>
    <lineage>
        <taxon>Eukaryota</taxon>
        <taxon>Fungi</taxon>
        <taxon>Dikarya</taxon>
        <taxon>Basidiomycota</taxon>
        <taxon>Agaricomycotina</taxon>
        <taxon>Agaricomycetes</taxon>
        <taxon>Agaricomycetidae</taxon>
        <taxon>Agaricales</taxon>
        <taxon>Agaricales incertae sedis</taxon>
        <taxon>Dendrothele</taxon>
    </lineage>
</organism>
<keyword evidence="2" id="KW-1185">Reference proteome</keyword>
<reference evidence="1 2" key="1">
    <citation type="journal article" date="2019" name="Nat. Ecol. Evol.">
        <title>Megaphylogeny resolves global patterns of mushroom evolution.</title>
        <authorList>
            <person name="Varga T."/>
            <person name="Krizsan K."/>
            <person name="Foldi C."/>
            <person name="Dima B."/>
            <person name="Sanchez-Garcia M."/>
            <person name="Sanchez-Ramirez S."/>
            <person name="Szollosi G.J."/>
            <person name="Szarkandi J.G."/>
            <person name="Papp V."/>
            <person name="Albert L."/>
            <person name="Andreopoulos W."/>
            <person name="Angelini C."/>
            <person name="Antonin V."/>
            <person name="Barry K.W."/>
            <person name="Bougher N.L."/>
            <person name="Buchanan P."/>
            <person name="Buyck B."/>
            <person name="Bense V."/>
            <person name="Catcheside P."/>
            <person name="Chovatia M."/>
            <person name="Cooper J."/>
            <person name="Damon W."/>
            <person name="Desjardin D."/>
            <person name="Finy P."/>
            <person name="Geml J."/>
            <person name="Haridas S."/>
            <person name="Hughes K."/>
            <person name="Justo A."/>
            <person name="Karasinski D."/>
            <person name="Kautmanova I."/>
            <person name="Kiss B."/>
            <person name="Kocsube S."/>
            <person name="Kotiranta H."/>
            <person name="LaButti K.M."/>
            <person name="Lechner B.E."/>
            <person name="Liimatainen K."/>
            <person name="Lipzen A."/>
            <person name="Lukacs Z."/>
            <person name="Mihaltcheva S."/>
            <person name="Morgado L.N."/>
            <person name="Niskanen T."/>
            <person name="Noordeloos M.E."/>
            <person name="Ohm R.A."/>
            <person name="Ortiz-Santana B."/>
            <person name="Ovrebo C."/>
            <person name="Racz N."/>
            <person name="Riley R."/>
            <person name="Savchenko A."/>
            <person name="Shiryaev A."/>
            <person name="Soop K."/>
            <person name="Spirin V."/>
            <person name="Szebenyi C."/>
            <person name="Tomsovsky M."/>
            <person name="Tulloss R.E."/>
            <person name="Uehling J."/>
            <person name="Grigoriev I.V."/>
            <person name="Vagvolgyi C."/>
            <person name="Papp T."/>
            <person name="Martin F.M."/>
            <person name="Miettinen O."/>
            <person name="Hibbett D.S."/>
            <person name="Nagy L.G."/>
        </authorList>
    </citation>
    <scope>NUCLEOTIDE SEQUENCE [LARGE SCALE GENOMIC DNA]</scope>
    <source>
        <strain evidence="1 2">CBS 962.96</strain>
    </source>
</reference>
<sequence length="215" mass="24487">MYYQFKSSREGSALAGWMFESIANKQLASGISGLDLFAMAKSRTNDSPILSISRMLTRLQPQTSLPTAKTERTGDDDSETVYIDLWVFQHAIILHSHKGSDPGYPLIRKIIRGLENPFRDGANRAKRKKSSIRTFVHYVLVVPKDDENVFWEWIMPASYSTETKFQDHRGRFLLPSTTLDATVIGSHRDQALSCHVFAYIVFISQCVDHPPEIYE</sequence>
<gene>
    <name evidence="1" type="ORF">K435DRAFT_851383</name>
</gene>
<evidence type="ECO:0000313" key="2">
    <source>
        <dbReference type="Proteomes" id="UP000297245"/>
    </source>
</evidence>
<accession>A0A4S8MNZ6</accession>
<protein>
    <submittedName>
        <fullName evidence="1">Uncharacterized protein</fullName>
    </submittedName>
</protein>